<organism evidence="1 2">
    <name type="scientific">Streptacidiphilus jiangxiensis</name>
    <dbReference type="NCBI Taxonomy" id="235985"/>
    <lineage>
        <taxon>Bacteria</taxon>
        <taxon>Bacillati</taxon>
        <taxon>Actinomycetota</taxon>
        <taxon>Actinomycetes</taxon>
        <taxon>Kitasatosporales</taxon>
        <taxon>Streptomycetaceae</taxon>
        <taxon>Streptacidiphilus</taxon>
    </lineage>
</organism>
<evidence type="ECO:0000313" key="1">
    <source>
        <dbReference type="EMBL" id="SEL40002.1"/>
    </source>
</evidence>
<protein>
    <submittedName>
        <fullName evidence="1">Uncharacterized protein</fullName>
    </submittedName>
</protein>
<dbReference type="STRING" id="235985.SAMN05414137_108159"/>
<evidence type="ECO:0000313" key="2">
    <source>
        <dbReference type="Proteomes" id="UP000183015"/>
    </source>
</evidence>
<name>A0A1H7PW89_STRJI</name>
<proteinExistence type="predicted"/>
<dbReference type="AlphaFoldDB" id="A0A1H7PW89"/>
<reference evidence="2" key="1">
    <citation type="submission" date="2016-10" db="EMBL/GenBank/DDBJ databases">
        <authorList>
            <person name="Varghese N."/>
        </authorList>
    </citation>
    <scope>NUCLEOTIDE SEQUENCE [LARGE SCALE GENOMIC DNA]</scope>
    <source>
        <strain evidence="2">DSM 45096 / BCRC 16803 / CGMCC 4.1857 / CIP 109030 / JCM 12277 / KCTC 19219 / NBRC 100920 / 33214</strain>
    </source>
</reference>
<dbReference type="Proteomes" id="UP000183015">
    <property type="component" value="Unassembled WGS sequence"/>
</dbReference>
<sequence>MVPGSLGGGDHAVPTGCAARQWLVVSGPGRGDRWADDRVDEVDLAPVVDAEGLSLTLARWSMDWLNEAEAMSGLRSRPASAGSRGA</sequence>
<dbReference type="EMBL" id="FOAZ01000008">
    <property type="protein sequence ID" value="SEL40002.1"/>
    <property type="molecule type" value="Genomic_DNA"/>
</dbReference>
<gene>
    <name evidence="1" type="ORF">SAMN05414137_108159</name>
</gene>
<accession>A0A1H7PW89</accession>
<keyword evidence="2" id="KW-1185">Reference proteome</keyword>